<evidence type="ECO:0000256" key="1">
    <source>
        <dbReference type="SAM" id="Coils"/>
    </source>
</evidence>
<dbReference type="EMBL" id="FNCV01000005">
    <property type="protein sequence ID" value="SDH29560.1"/>
    <property type="molecule type" value="Genomic_DNA"/>
</dbReference>
<dbReference type="RefSeq" id="WP_092619088.1">
    <property type="nucleotide sequence ID" value="NZ_FNCV01000005.1"/>
</dbReference>
<dbReference type="Pfam" id="PF23357">
    <property type="entry name" value="DUF7088"/>
    <property type="match status" value="1"/>
</dbReference>
<feature type="domain" description="DUF7088" evidence="4">
    <location>
        <begin position="46"/>
        <end position="145"/>
    </location>
</feature>
<sequence>MMRFLETRRSSTLAIAGLVLGALIFLLVNVLAQAGVKQARLDLTEGGLYTVSDSTRRVLKDLPAPITATLYFSSNLGEAVPRYREYFERVRDLLARYRDLSRGRLTLKVVEPEPFSPAEDRAVAAGLQGVPITQAGDPGYFGLVATDSTDGREVIPFFNLDREAFLEYDLTRLFLSLADPERPVVGLLAGLPLTGSGSPPMAMGGQPPGGQPWLIVEQIRQFFDLKSLPDDATPIPGDVDVLMVVAPSRLSEAALYAIDQYALSGGPVLMFADPVAETAALERRPPGADTGSDVAPLLAAWGIDWDAGKVALDAEAARRVAARGTLGRQQVIDYLAWLSLTPRNLLPGEPMVGDLEALNLATAGVLTPIEGSGVEVTPLITTSPRSDTADSGLFEGRPDPMDLLAGFTPRGQSLLLAARLRGDIATAYPDGPPEGVEAGAATPLAKSVAPLNAVVVADADMLYEQFWATRADFFGQAMTVPQADNHNLVINALESLSGGEALADLRGRGTTERPFTLIQDIRRQAELTFRAKEEQLSQRLDELTQRLQEIQSAGGQAGQALLSEAERQEVDRFRAEMLEVRQELRAVQHAMRQEIETVKATVRWLNIAGLPVLLTGVAIGAVILRRRRRAAAQPPVSAGQES</sequence>
<evidence type="ECO:0000313" key="6">
    <source>
        <dbReference type="Proteomes" id="UP000217076"/>
    </source>
</evidence>
<dbReference type="InterPro" id="IPR019196">
    <property type="entry name" value="ABC_transp_unknown"/>
</dbReference>
<dbReference type="Pfam" id="PF09822">
    <property type="entry name" value="ABC_transp_aux"/>
    <property type="match status" value="1"/>
</dbReference>
<protein>
    <submittedName>
        <fullName evidence="5">ABC-type uncharacterized transport system involved in gliding motility, auxiliary component</fullName>
    </submittedName>
</protein>
<reference evidence="6" key="1">
    <citation type="submission" date="2016-10" db="EMBL/GenBank/DDBJ databases">
        <authorList>
            <person name="Varghese N."/>
            <person name="Submissions S."/>
        </authorList>
    </citation>
    <scope>NUCLEOTIDE SEQUENCE [LARGE SCALE GENOMIC DNA]</scope>
    <source>
        <strain evidence="6">930I</strain>
    </source>
</reference>
<gene>
    <name evidence="5" type="ORF">SAMN05421742_105280</name>
</gene>
<feature type="coiled-coil region" evidence="1">
    <location>
        <begin position="533"/>
        <end position="590"/>
    </location>
</feature>
<feature type="transmembrane region" description="Helical" evidence="2">
    <location>
        <begin position="604"/>
        <end position="624"/>
    </location>
</feature>
<proteinExistence type="predicted"/>
<organism evidence="5 6">
    <name type="scientific">Roseospirillum parvum</name>
    <dbReference type="NCBI Taxonomy" id="83401"/>
    <lineage>
        <taxon>Bacteria</taxon>
        <taxon>Pseudomonadati</taxon>
        <taxon>Pseudomonadota</taxon>
        <taxon>Alphaproteobacteria</taxon>
        <taxon>Rhodospirillales</taxon>
        <taxon>Rhodospirillaceae</taxon>
        <taxon>Roseospirillum</taxon>
    </lineage>
</organism>
<evidence type="ECO:0000259" key="3">
    <source>
        <dbReference type="Pfam" id="PF09822"/>
    </source>
</evidence>
<dbReference type="AlphaFoldDB" id="A0A1G8BAE5"/>
<feature type="domain" description="ABC-type uncharacterised transport system" evidence="3">
    <location>
        <begin position="182"/>
        <end position="492"/>
    </location>
</feature>
<dbReference type="Proteomes" id="UP000217076">
    <property type="component" value="Unassembled WGS sequence"/>
</dbReference>
<keyword evidence="1" id="KW-0175">Coiled coil</keyword>
<evidence type="ECO:0000256" key="2">
    <source>
        <dbReference type="SAM" id="Phobius"/>
    </source>
</evidence>
<evidence type="ECO:0000259" key="4">
    <source>
        <dbReference type="Pfam" id="PF23357"/>
    </source>
</evidence>
<name>A0A1G8BAE5_9PROT</name>
<keyword evidence="2" id="KW-0472">Membrane</keyword>
<dbReference type="InterPro" id="IPR055396">
    <property type="entry name" value="DUF7088"/>
</dbReference>
<keyword evidence="2" id="KW-1133">Transmembrane helix</keyword>
<keyword evidence="6" id="KW-1185">Reference proteome</keyword>
<accession>A0A1G8BAE5</accession>
<keyword evidence="2" id="KW-0812">Transmembrane</keyword>
<dbReference type="STRING" id="83401.SAMN05421742_105280"/>
<evidence type="ECO:0000313" key="5">
    <source>
        <dbReference type="EMBL" id="SDH29560.1"/>
    </source>
</evidence>
<dbReference type="OrthoDB" id="9777219at2"/>